<feature type="binding site" evidence="10">
    <location>
        <position position="48"/>
    </location>
    <ligand>
        <name>Mg(2+)</name>
        <dbReference type="ChEBI" id="CHEBI:18420"/>
    </ligand>
</feature>
<dbReference type="InterPro" id="IPR027417">
    <property type="entry name" value="P-loop_NTPase"/>
</dbReference>
<evidence type="ECO:0000313" key="11">
    <source>
        <dbReference type="Proteomes" id="UP000887566"/>
    </source>
</evidence>
<organism evidence="11 12">
    <name type="scientific">Plectus sambesii</name>
    <dbReference type="NCBI Taxonomy" id="2011161"/>
    <lineage>
        <taxon>Eukaryota</taxon>
        <taxon>Metazoa</taxon>
        <taxon>Ecdysozoa</taxon>
        <taxon>Nematoda</taxon>
        <taxon>Chromadorea</taxon>
        <taxon>Plectida</taxon>
        <taxon>Plectina</taxon>
        <taxon>Plectoidea</taxon>
        <taxon>Plectidae</taxon>
        <taxon>Plectus</taxon>
    </lineage>
</organism>
<evidence type="ECO:0000256" key="10">
    <source>
        <dbReference type="PIRSR" id="PIRSR601019-2"/>
    </source>
</evidence>
<reference evidence="12" key="1">
    <citation type="submission" date="2022-11" db="UniProtKB">
        <authorList>
            <consortium name="WormBaseParasite"/>
        </authorList>
    </citation>
    <scope>IDENTIFICATION</scope>
</reference>
<dbReference type="InterPro" id="IPR001019">
    <property type="entry name" value="Gprotein_alpha_su"/>
</dbReference>
<name>A0A914UNT9_9BILA</name>
<keyword evidence="4 9" id="KW-0547">Nucleotide-binding</keyword>
<evidence type="ECO:0000256" key="3">
    <source>
        <dbReference type="ARBA" id="ARBA00022723"/>
    </source>
</evidence>
<evidence type="ECO:0000313" key="12">
    <source>
        <dbReference type="WBParaSite" id="PSAMB.scaffold11086size3603.g33861.t1"/>
    </source>
</evidence>
<keyword evidence="7" id="KW-0807">Transducer</keyword>
<dbReference type="SUPFAM" id="SSF47895">
    <property type="entry name" value="Transducin (alpha subunit), insertion domain"/>
    <property type="match status" value="1"/>
</dbReference>
<dbReference type="PANTHER" id="PTHR10218:SF215">
    <property type="entry name" value="GUANINE NUCLEOTIDE-BINDING PROTEIN ALPHA-17 SUBUNIT"/>
    <property type="match status" value="1"/>
</dbReference>
<protein>
    <submittedName>
        <fullName evidence="12">G-protein alpha subunit</fullName>
    </submittedName>
</protein>
<dbReference type="Gene3D" id="3.40.50.300">
    <property type="entry name" value="P-loop containing nucleotide triphosphate hydrolases"/>
    <property type="match status" value="1"/>
</dbReference>
<evidence type="ECO:0000256" key="8">
    <source>
        <dbReference type="ARBA" id="ARBA00023288"/>
    </source>
</evidence>
<evidence type="ECO:0000256" key="4">
    <source>
        <dbReference type="ARBA" id="ARBA00022741"/>
    </source>
</evidence>
<keyword evidence="3 10" id="KW-0479">Metal-binding</keyword>
<evidence type="ECO:0000256" key="6">
    <source>
        <dbReference type="ARBA" id="ARBA00023139"/>
    </source>
</evidence>
<keyword evidence="5 9" id="KW-0342">GTP-binding</keyword>
<dbReference type="GO" id="GO:0005834">
    <property type="term" value="C:heterotrimeric G-protein complex"/>
    <property type="evidence" value="ECO:0007669"/>
    <property type="project" value="TreeGrafter"/>
</dbReference>
<dbReference type="GO" id="GO:0001664">
    <property type="term" value="F:G protein-coupled receptor binding"/>
    <property type="evidence" value="ECO:0007669"/>
    <property type="project" value="TreeGrafter"/>
</dbReference>
<keyword evidence="11" id="KW-1185">Reference proteome</keyword>
<evidence type="ECO:0000256" key="5">
    <source>
        <dbReference type="ARBA" id="ARBA00023134"/>
    </source>
</evidence>
<proteinExistence type="predicted"/>
<dbReference type="InterPro" id="IPR011025">
    <property type="entry name" value="GproteinA_insert"/>
</dbReference>
<dbReference type="PROSITE" id="PS51882">
    <property type="entry name" value="G_ALPHA"/>
    <property type="match status" value="1"/>
</dbReference>
<dbReference type="WBParaSite" id="PSAMB.scaffold11086size3603.g33861.t1">
    <property type="protein sequence ID" value="PSAMB.scaffold11086size3603.g33861.t1"/>
    <property type="gene ID" value="PSAMB.scaffold11086size3603.g33861"/>
</dbReference>
<accession>A0A914UNT9</accession>
<dbReference type="GO" id="GO:0003924">
    <property type="term" value="F:GTPase activity"/>
    <property type="evidence" value="ECO:0007669"/>
    <property type="project" value="InterPro"/>
</dbReference>
<dbReference type="GO" id="GO:0031683">
    <property type="term" value="F:G-protein beta/gamma-subunit complex binding"/>
    <property type="evidence" value="ECO:0007669"/>
    <property type="project" value="InterPro"/>
</dbReference>
<dbReference type="GO" id="GO:0005525">
    <property type="term" value="F:GTP binding"/>
    <property type="evidence" value="ECO:0007669"/>
    <property type="project" value="UniProtKB-KW"/>
</dbReference>
<dbReference type="Pfam" id="PF00503">
    <property type="entry name" value="G-alpha"/>
    <property type="match status" value="1"/>
</dbReference>
<dbReference type="SUPFAM" id="SSF52540">
    <property type="entry name" value="P-loop containing nucleoside triphosphate hydrolases"/>
    <property type="match status" value="1"/>
</dbReference>
<keyword evidence="8" id="KW-0449">Lipoprotein</keyword>
<dbReference type="Gene3D" id="1.10.400.10">
    <property type="entry name" value="GI Alpha 1, domain 2-like"/>
    <property type="match status" value="1"/>
</dbReference>
<evidence type="ECO:0000256" key="2">
    <source>
        <dbReference type="ARBA" id="ARBA00022707"/>
    </source>
</evidence>
<dbReference type="FunFam" id="3.40.50.300:FF:000692">
    <property type="entry name" value="Guanine nucleotide-binding protein subunit alpha"/>
    <property type="match status" value="1"/>
</dbReference>
<comment type="subunit">
    <text evidence="1">G proteins are composed of 3 units; alpha, beta and gamma. The alpha chain contains the guanine nucleotide binding site.</text>
</comment>
<feature type="binding site" evidence="9">
    <location>
        <begin position="44"/>
        <end position="49"/>
    </location>
    <ligand>
        <name>GTP</name>
        <dbReference type="ChEBI" id="CHEBI:37565"/>
    </ligand>
</feature>
<evidence type="ECO:0000256" key="7">
    <source>
        <dbReference type="ARBA" id="ARBA00023224"/>
    </source>
</evidence>
<dbReference type="SMART" id="SM00275">
    <property type="entry name" value="G_alpha"/>
    <property type="match status" value="1"/>
</dbReference>
<keyword evidence="10" id="KW-0460">Magnesium</keyword>
<dbReference type="AlphaFoldDB" id="A0A914UNT9"/>
<dbReference type="PANTHER" id="PTHR10218">
    <property type="entry name" value="GTP-BINDING PROTEIN ALPHA SUBUNIT"/>
    <property type="match status" value="1"/>
</dbReference>
<sequence>MGAVCASEEVRVQASTNRLIEKVIDKERRNETGNQKLLLLGAGECGKSTILKQMQILHKNGFTEAEYEEKTEIVYSNTVTSMAAILRAMGAMNLSLDSDREIDAKQVLNTVDAGKDSQPFTPDLSQALK</sequence>
<dbReference type="Proteomes" id="UP000887566">
    <property type="component" value="Unplaced"/>
</dbReference>
<evidence type="ECO:0000256" key="9">
    <source>
        <dbReference type="PIRSR" id="PIRSR601019-1"/>
    </source>
</evidence>
<evidence type="ECO:0000256" key="1">
    <source>
        <dbReference type="ARBA" id="ARBA00011356"/>
    </source>
</evidence>
<dbReference type="GO" id="GO:0007188">
    <property type="term" value="P:adenylate cyclase-modulating G protein-coupled receptor signaling pathway"/>
    <property type="evidence" value="ECO:0007669"/>
    <property type="project" value="TreeGrafter"/>
</dbReference>
<keyword evidence="6" id="KW-0564">Palmitate</keyword>
<dbReference type="GO" id="GO:0046872">
    <property type="term" value="F:metal ion binding"/>
    <property type="evidence" value="ECO:0007669"/>
    <property type="project" value="UniProtKB-KW"/>
</dbReference>
<dbReference type="GO" id="GO:0005737">
    <property type="term" value="C:cytoplasm"/>
    <property type="evidence" value="ECO:0007669"/>
    <property type="project" value="TreeGrafter"/>
</dbReference>
<keyword evidence="2" id="KW-0519">Myristate</keyword>